<dbReference type="Proteomes" id="UP000009223">
    <property type="component" value="Chromosome"/>
</dbReference>
<evidence type="ECO:0000313" key="2">
    <source>
        <dbReference type="Proteomes" id="UP000009223"/>
    </source>
</evidence>
<dbReference type="HOGENOM" id="CLU_1250181_0_0_12"/>
<accession>F5YJ11</accession>
<sequence>MTRGILIAGNESTLSAAIASETGRRVDRFVAAIIPNRLPYPLENRPASAKAPEGTGPIPLDWNPGSPVSARTMVLGAENRLGQLSEAILVCTPPAVRKSAENLNPANLEIIINDYIKGWFFLVKELATVFKAHGAGALALVLADIGSGGGRDDPVDLIGPPVAASFRAFAQGLMDSSRNEPYQVYGFSASEAGEDNALGTFIFNIIEEGNKRDSGKWHKFGGKLSFLGR</sequence>
<reference evidence="2" key="1">
    <citation type="submission" date="2009-12" db="EMBL/GenBank/DDBJ databases">
        <title>Complete sequence of Treponema primitia strain ZAS-2.</title>
        <authorList>
            <person name="Tetu S.G."/>
            <person name="Matson E."/>
            <person name="Ren Q."/>
            <person name="Seshadri R."/>
            <person name="Elbourne L."/>
            <person name="Hassan K.A."/>
            <person name="Durkin A."/>
            <person name="Radune D."/>
            <person name="Mohamoud Y."/>
            <person name="Shay R."/>
            <person name="Jin S."/>
            <person name="Zhang X."/>
            <person name="Lucey K."/>
            <person name="Ballor N.R."/>
            <person name="Ottesen E."/>
            <person name="Rosenthal R."/>
            <person name="Allen A."/>
            <person name="Leadbetter J.R."/>
            <person name="Paulsen I.T."/>
        </authorList>
    </citation>
    <scope>NUCLEOTIDE SEQUENCE [LARGE SCALE GENOMIC DNA]</scope>
    <source>
        <strain evidence="2">ATCC BAA-887 / DSM 12427 / ZAS-2</strain>
    </source>
</reference>
<dbReference type="eggNOG" id="COG4221">
    <property type="taxonomic scope" value="Bacteria"/>
</dbReference>
<dbReference type="EMBL" id="CP001843">
    <property type="protein sequence ID" value="AEF86564.1"/>
    <property type="molecule type" value="Genomic_DNA"/>
</dbReference>
<protein>
    <submittedName>
        <fullName evidence="1">Uncharacterized protein</fullName>
    </submittedName>
</protein>
<dbReference type="STRING" id="545694.TREPR_3459"/>
<proteinExistence type="predicted"/>
<dbReference type="RefSeq" id="WP_015706832.1">
    <property type="nucleotide sequence ID" value="NC_015578.1"/>
</dbReference>
<evidence type="ECO:0000313" key="1">
    <source>
        <dbReference type="EMBL" id="AEF86564.1"/>
    </source>
</evidence>
<reference evidence="1 2" key="2">
    <citation type="journal article" date="2011" name="ISME J.">
        <title>RNA-seq reveals cooperative metabolic interactions between two termite-gut spirochete species in co-culture.</title>
        <authorList>
            <person name="Rosenthal A.Z."/>
            <person name="Matson E.G."/>
            <person name="Eldar A."/>
            <person name="Leadbetter J.R."/>
        </authorList>
    </citation>
    <scope>NUCLEOTIDE SEQUENCE [LARGE SCALE GENOMIC DNA]</scope>
    <source>
        <strain evidence="2">ATCC BAA-887 / DSM 12427 / ZAS-2</strain>
    </source>
</reference>
<dbReference type="AlphaFoldDB" id="F5YJ11"/>
<keyword evidence="2" id="KW-1185">Reference proteome</keyword>
<gene>
    <name evidence="1" type="ordered locus">TREPR_3459</name>
</gene>
<dbReference type="OrthoDB" id="360408at2"/>
<name>F5YJ11_TREPZ</name>
<dbReference type="KEGG" id="tpi:TREPR_3459"/>
<organism evidence="1 2">
    <name type="scientific">Treponema primitia (strain ATCC BAA-887 / DSM 12427 / ZAS-2)</name>
    <dbReference type="NCBI Taxonomy" id="545694"/>
    <lineage>
        <taxon>Bacteria</taxon>
        <taxon>Pseudomonadati</taxon>
        <taxon>Spirochaetota</taxon>
        <taxon>Spirochaetia</taxon>
        <taxon>Spirochaetales</taxon>
        <taxon>Treponemataceae</taxon>
        <taxon>Treponema</taxon>
    </lineage>
</organism>